<reference evidence="6 7" key="1">
    <citation type="journal article" date="2021" name="Nat. Commun.">
        <title>Genetic determinants of endophytism in the Arabidopsis root mycobiome.</title>
        <authorList>
            <person name="Mesny F."/>
            <person name="Miyauchi S."/>
            <person name="Thiergart T."/>
            <person name="Pickel B."/>
            <person name="Atanasova L."/>
            <person name="Karlsson M."/>
            <person name="Huettel B."/>
            <person name="Barry K.W."/>
            <person name="Haridas S."/>
            <person name="Chen C."/>
            <person name="Bauer D."/>
            <person name="Andreopoulos W."/>
            <person name="Pangilinan J."/>
            <person name="LaButti K."/>
            <person name="Riley R."/>
            <person name="Lipzen A."/>
            <person name="Clum A."/>
            <person name="Drula E."/>
            <person name="Henrissat B."/>
            <person name="Kohler A."/>
            <person name="Grigoriev I.V."/>
            <person name="Martin F.M."/>
            <person name="Hacquard S."/>
        </authorList>
    </citation>
    <scope>NUCLEOTIDE SEQUENCE [LARGE SCALE GENOMIC DNA]</scope>
    <source>
        <strain evidence="6 7">MPI-SDFR-AT-0080</strain>
    </source>
</reference>
<dbReference type="EMBL" id="JAGTJR010000027">
    <property type="protein sequence ID" value="KAH7042078.1"/>
    <property type="molecule type" value="Genomic_DNA"/>
</dbReference>
<dbReference type="Proteomes" id="UP000774617">
    <property type="component" value="Unassembled WGS sequence"/>
</dbReference>
<dbReference type="Gene3D" id="3.30.110.10">
    <property type="entry name" value="Translation initiation factor 3 (IF-3), C-terminal domain"/>
    <property type="match status" value="1"/>
</dbReference>
<evidence type="ECO:0000313" key="7">
    <source>
        <dbReference type="Proteomes" id="UP000774617"/>
    </source>
</evidence>
<evidence type="ECO:0000259" key="5">
    <source>
        <dbReference type="Pfam" id="PF00707"/>
    </source>
</evidence>
<keyword evidence="7" id="KW-1185">Reference proteome</keyword>
<evidence type="ECO:0000256" key="1">
    <source>
        <dbReference type="ARBA" id="ARBA00005439"/>
    </source>
</evidence>
<keyword evidence="3" id="KW-0648">Protein biosynthesis</keyword>
<dbReference type="InterPro" id="IPR036788">
    <property type="entry name" value="T_IF-3_C_sf"/>
</dbReference>
<dbReference type="PANTHER" id="PTHR10938">
    <property type="entry name" value="TRANSLATION INITIATION FACTOR IF-3"/>
    <property type="match status" value="1"/>
</dbReference>
<feature type="region of interest" description="Disordered" evidence="4">
    <location>
        <begin position="242"/>
        <end position="304"/>
    </location>
</feature>
<dbReference type="InterPro" id="IPR019815">
    <property type="entry name" value="Translation_initiation_fac_3_C"/>
</dbReference>
<evidence type="ECO:0000256" key="4">
    <source>
        <dbReference type="SAM" id="MobiDB-lite"/>
    </source>
</evidence>
<proteinExistence type="inferred from homology"/>
<evidence type="ECO:0000256" key="2">
    <source>
        <dbReference type="ARBA" id="ARBA00022540"/>
    </source>
</evidence>
<dbReference type="PANTHER" id="PTHR10938:SF0">
    <property type="entry name" value="TRANSLATION INITIATION FACTOR IF-3, MITOCHONDRIAL"/>
    <property type="match status" value="1"/>
</dbReference>
<dbReference type="SUPFAM" id="SSF55200">
    <property type="entry name" value="Translation initiation factor IF3, C-terminal domain"/>
    <property type="match status" value="1"/>
</dbReference>
<evidence type="ECO:0000256" key="3">
    <source>
        <dbReference type="ARBA" id="ARBA00022917"/>
    </source>
</evidence>
<comment type="caution">
    <text evidence="6">The sequence shown here is derived from an EMBL/GenBank/DDBJ whole genome shotgun (WGS) entry which is preliminary data.</text>
</comment>
<protein>
    <recommendedName>
        <fullName evidence="5">Translation initiation factor 3 C-terminal domain-containing protein</fullName>
    </recommendedName>
</protein>
<dbReference type="InterPro" id="IPR001288">
    <property type="entry name" value="Translation_initiation_fac_3"/>
</dbReference>
<name>A0ABQ8G1E1_9PEZI</name>
<comment type="similarity">
    <text evidence="1">Belongs to the IF-3 family.</text>
</comment>
<feature type="domain" description="Translation initiation factor 3 C-terminal" evidence="5">
    <location>
        <begin position="153"/>
        <end position="227"/>
    </location>
</feature>
<organism evidence="6 7">
    <name type="scientific">Macrophomina phaseolina</name>
    <dbReference type="NCBI Taxonomy" id="35725"/>
    <lineage>
        <taxon>Eukaryota</taxon>
        <taxon>Fungi</taxon>
        <taxon>Dikarya</taxon>
        <taxon>Ascomycota</taxon>
        <taxon>Pezizomycotina</taxon>
        <taxon>Dothideomycetes</taxon>
        <taxon>Dothideomycetes incertae sedis</taxon>
        <taxon>Botryosphaeriales</taxon>
        <taxon>Botryosphaeriaceae</taxon>
        <taxon>Macrophomina</taxon>
    </lineage>
</organism>
<gene>
    <name evidence="6" type="ORF">B0J12DRAFT_674659</name>
</gene>
<keyword evidence="2" id="KW-0396">Initiation factor</keyword>
<feature type="compositionally biased region" description="Basic and acidic residues" evidence="4">
    <location>
        <begin position="242"/>
        <end position="289"/>
    </location>
</feature>
<evidence type="ECO:0000313" key="6">
    <source>
        <dbReference type="EMBL" id="KAH7042078.1"/>
    </source>
</evidence>
<sequence>MAHARYIASTAQALYRVFIQPSISTSALRATTTSSLRPTLPVTPSFIRLPPQRWTAVKYRPAARPESPYDEKICSELINLVDSEGVFHPGVPLISTLQTFDRASHHLVQVDVSPEDSEHPYPICKVVDKATLREQERQMAKTKTKKSAEELTKRIELNWAISANDLNHWLKRLKEFLEEGRRVEVIVGPRRRGRKATTEEARAVLDRVKEAVEEVKGAKERIPAQGQFGGIMIFHYEGLEKPKEKEEKVENHEVRGNEGDKMPKVSRWKIKEEERRKKAEEEKRRREIDGQPAYFRVRYGTRRQ</sequence>
<accession>A0ABQ8G1E1</accession>
<dbReference type="Pfam" id="PF00707">
    <property type="entry name" value="IF3_C"/>
    <property type="match status" value="1"/>
</dbReference>